<dbReference type="InterPro" id="IPR058284">
    <property type="entry name" value="DUF7978"/>
</dbReference>
<evidence type="ECO:0000256" key="1">
    <source>
        <dbReference type="SAM" id="Phobius"/>
    </source>
</evidence>
<protein>
    <recommendedName>
        <fullName evidence="2">DUF7978 domain-containing protein</fullName>
    </recommendedName>
</protein>
<dbReference type="EMBL" id="WUUU01000001">
    <property type="protein sequence ID" value="MXR19133.1"/>
    <property type="molecule type" value="Genomic_DNA"/>
</dbReference>
<feature type="transmembrane region" description="Helical" evidence="1">
    <location>
        <begin position="98"/>
        <end position="121"/>
    </location>
</feature>
<evidence type="ECO:0000313" key="3">
    <source>
        <dbReference type="EMBL" id="MXR19133.1"/>
    </source>
</evidence>
<evidence type="ECO:0000259" key="2">
    <source>
        <dbReference type="Pfam" id="PF25933"/>
    </source>
</evidence>
<dbReference type="Proteomes" id="UP000471521">
    <property type="component" value="Unassembled WGS sequence"/>
</dbReference>
<dbReference type="Pfam" id="PF25933">
    <property type="entry name" value="DUF7978"/>
    <property type="match status" value="1"/>
</dbReference>
<proteinExistence type="predicted"/>
<evidence type="ECO:0000313" key="4">
    <source>
        <dbReference type="Proteomes" id="UP000471521"/>
    </source>
</evidence>
<name>A0A6B0SHY9_9EURY</name>
<dbReference type="RefSeq" id="WP_159524731.1">
    <property type="nucleotide sequence ID" value="NZ_WUUU01000001.1"/>
</dbReference>
<feature type="transmembrane region" description="Helical" evidence="1">
    <location>
        <begin position="26"/>
        <end position="42"/>
    </location>
</feature>
<dbReference type="AlphaFoldDB" id="A0A6B0SHY9"/>
<keyword evidence="4" id="KW-1185">Reference proteome</keyword>
<organism evidence="3 4">
    <name type="scientific">Halobacterium bonnevillei</name>
    <dbReference type="NCBI Taxonomy" id="2692200"/>
    <lineage>
        <taxon>Archaea</taxon>
        <taxon>Methanobacteriati</taxon>
        <taxon>Methanobacteriota</taxon>
        <taxon>Stenosarchaea group</taxon>
        <taxon>Halobacteria</taxon>
        <taxon>Halobacteriales</taxon>
        <taxon>Halobacteriaceae</taxon>
        <taxon>Halobacterium</taxon>
    </lineage>
</organism>
<feature type="transmembrane region" description="Helical" evidence="1">
    <location>
        <begin position="133"/>
        <end position="155"/>
    </location>
</feature>
<feature type="transmembrane region" description="Helical" evidence="1">
    <location>
        <begin position="176"/>
        <end position="196"/>
    </location>
</feature>
<sequence>MTDTGATKGSETGTGYMTHLQGGSKHGVFSWLVGVIISFVLFQSPSLNPGQGIADANIDIVLQDVPNWKLSSYTYYGGHFVEVTPEDLMYSSTNIATYLGGIHLLAFVIPGVILVIAGYHYTRTQNPSSLTDARVYGASIVGGYAVLMLLGVFLFNHSQADGYGNQWALTLSMGRSLFAGILYPLVFGAIGGQLAYNNT</sequence>
<dbReference type="OrthoDB" id="270777at2157"/>
<keyword evidence="1" id="KW-0472">Membrane</keyword>
<accession>A0A6B0SHY9</accession>
<gene>
    <name evidence="3" type="ORF">GRX66_00410</name>
</gene>
<feature type="domain" description="DUF7978" evidence="2">
    <location>
        <begin position="6"/>
        <end position="197"/>
    </location>
</feature>
<keyword evidence="1" id="KW-0812">Transmembrane</keyword>
<keyword evidence="1" id="KW-1133">Transmembrane helix</keyword>
<reference evidence="3 4" key="1">
    <citation type="submission" date="2019-12" db="EMBL/GenBank/DDBJ databases">
        <title>Isolation and characterization of three novel carbon monoxide-oxidizing members of Halobacteria from salione crusts and soils.</title>
        <authorList>
            <person name="Myers M.R."/>
            <person name="King G.M."/>
        </authorList>
    </citation>
    <scope>NUCLEOTIDE SEQUENCE [LARGE SCALE GENOMIC DNA]</scope>
    <source>
        <strain evidence="3 4">PCN9</strain>
    </source>
</reference>
<comment type="caution">
    <text evidence="3">The sequence shown here is derived from an EMBL/GenBank/DDBJ whole genome shotgun (WGS) entry which is preliminary data.</text>
</comment>